<accession>A0A8J3B8P1</accession>
<evidence type="ECO:0000256" key="2">
    <source>
        <dbReference type="SAM" id="SignalP"/>
    </source>
</evidence>
<dbReference type="AlphaFoldDB" id="A0A8J3B8P1"/>
<dbReference type="Proteomes" id="UP000649739">
    <property type="component" value="Unassembled WGS sequence"/>
</dbReference>
<feature type="signal peptide" evidence="2">
    <location>
        <begin position="1"/>
        <end position="27"/>
    </location>
</feature>
<dbReference type="PROSITE" id="PS51318">
    <property type="entry name" value="TAT"/>
    <property type="match status" value="1"/>
</dbReference>
<protein>
    <recommendedName>
        <fullName evidence="3">Pyrrolo-quinoline quinone repeat domain-containing protein</fullName>
    </recommendedName>
</protein>
<dbReference type="EMBL" id="BMQB01000008">
    <property type="protein sequence ID" value="GGK03509.1"/>
    <property type="molecule type" value="Genomic_DNA"/>
</dbReference>
<evidence type="ECO:0000256" key="1">
    <source>
        <dbReference type="SAM" id="MobiDB-lite"/>
    </source>
</evidence>
<reference evidence="4" key="2">
    <citation type="submission" date="2020-09" db="EMBL/GenBank/DDBJ databases">
        <authorList>
            <person name="Sun Q."/>
            <person name="Ohkuma M."/>
        </authorList>
    </citation>
    <scope>NUCLEOTIDE SEQUENCE</scope>
    <source>
        <strain evidence="4">JCM 3090</strain>
    </source>
</reference>
<feature type="domain" description="Pyrrolo-quinoline quinone repeat" evidence="3">
    <location>
        <begin position="208"/>
        <end position="336"/>
    </location>
</feature>
<dbReference type="SUPFAM" id="SSF50998">
    <property type="entry name" value="Quinoprotein alcohol dehydrogenase-like"/>
    <property type="match status" value="1"/>
</dbReference>
<dbReference type="InterPro" id="IPR002372">
    <property type="entry name" value="PQQ_rpt_dom"/>
</dbReference>
<dbReference type="RefSeq" id="WP_189171405.1">
    <property type="nucleotide sequence ID" value="NZ_BMQB01000008.1"/>
</dbReference>
<evidence type="ECO:0000313" key="5">
    <source>
        <dbReference type="Proteomes" id="UP000649739"/>
    </source>
</evidence>
<dbReference type="PANTHER" id="PTHR34512">
    <property type="entry name" value="CELL SURFACE PROTEIN"/>
    <property type="match status" value="1"/>
</dbReference>
<dbReference type="PANTHER" id="PTHR34512:SF30">
    <property type="entry name" value="OUTER MEMBRANE PROTEIN ASSEMBLY FACTOR BAMB"/>
    <property type="match status" value="1"/>
</dbReference>
<dbReference type="Gene3D" id="2.40.128.630">
    <property type="match status" value="1"/>
</dbReference>
<keyword evidence="5" id="KW-1185">Reference proteome</keyword>
<feature type="domain" description="Pyrrolo-quinoline quinone repeat" evidence="3">
    <location>
        <begin position="40"/>
        <end position="177"/>
    </location>
</feature>
<comment type="caution">
    <text evidence="4">The sequence shown here is derived from an EMBL/GenBank/DDBJ whole genome shotgun (WGS) entry which is preliminary data.</text>
</comment>
<keyword evidence="2" id="KW-0732">Signal</keyword>
<dbReference type="InterPro" id="IPR011047">
    <property type="entry name" value="Quinoprotein_ADH-like_sf"/>
</dbReference>
<organism evidence="4 5">
    <name type="scientific">Pilimelia anulata</name>
    <dbReference type="NCBI Taxonomy" id="53371"/>
    <lineage>
        <taxon>Bacteria</taxon>
        <taxon>Bacillati</taxon>
        <taxon>Actinomycetota</taxon>
        <taxon>Actinomycetes</taxon>
        <taxon>Micromonosporales</taxon>
        <taxon>Micromonosporaceae</taxon>
        <taxon>Pilimelia</taxon>
    </lineage>
</organism>
<feature type="region of interest" description="Disordered" evidence="1">
    <location>
        <begin position="23"/>
        <end position="42"/>
    </location>
</feature>
<feature type="chain" id="PRO_5035184190" description="Pyrrolo-quinoline quinone repeat domain-containing protein" evidence="2">
    <location>
        <begin position="28"/>
        <end position="372"/>
    </location>
</feature>
<dbReference type="InterPro" id="IPR015943">
    <property type="entry name" value="WD40/YVTN_repeat-like_dom_sf"/>
</dbReference>
<proteinExistence type="predicted"/>
<dbReference type="Gene3D" id="2.130.10.10">
    <property type="entry name" value="YVTN repeat-like/Quinoprotein amine dehydrogenase"/>
    <property type="match status" value="1"/>
</dbReference>
<evidence type="ECO:0000313" key="4">
    <source>
        <dbReference type="EMBL" id="GGK03509.1"/>
    </source>
</evidence>
<sequence>MSAARLRRRSLLAAGLAAALAPRPAAAAPAPRPAPARPGWTHRLPRGAVRAAPARGGDLVALVQVRSVVALAAADGRERWRVPLADDADDDAGIALVVSGDRVIVCRTEPADGGQRRATVSALRAADGAPAWTARVRGPVTPGVRGGTLLLECGWPRDAYVQARDPGTGAVRWNRRAAALGAAEPVRPADPLVPVAVELDTPRAGCHLLDAATGDARWRSGRVAVAAADLAPGGGYLAALTATAGEAELIRLARATGGPEWAVPVTDTRAVRAGAAHVVTVTGGGEVAARDPATGAVRWRWVAPAPLRDPAVLLPPGVVLVWGEERLYPLDAATGAPLPSPLGAVEWRPALDAAALYAISGRDVVALPLGSR</sequence>
<dbReference type="Pfam" id="PF13360">
    <property type="entry name" value="PQQ_2"/>
    <property type="match status" value="2"/>
</dbReference>
<name>A0A8J3B8P1_9ACTN</name>
<gene>
    <name evidence="4" type="ORF">GCM10010123_36780</name>
</gene>
<reference evidence="4" key="1">
    <citation type="journal article" date="2014" name="Int. J. Syst. Evol. Microbiol.">
        <title>Complete genome sequence of Corynebacterium casei LMG S-19264T (=DSM 44701T), isolated from a smear-ripened cheese.</title>
        <authorList>
            <consortium name="US DOE Joint Genome Institute (JGI-PGF)"/>
            <person name="Walter F."/>
            <person name="Albersmeier A."/>
            <person name="Kalinowski J."/>
            <person name="Ruckert C."/>
        </authorList>
    </citation>
    <scope>NUCLEOTIDE SEQUENCE</scope>
    <source>
        <strain evidence="4">JCM 3090</strain>
    </source>
</reference>
<dbReference type="InterPro" id="IPR006311">
    <property type="entry name" value="TAT_signal"/>
</dbReference>
<evidence type="ECO:0000259" key="3">
    <source>
        <dbReference type="Pfam" id="PF13360"/>
    </source>
</evidence>